<dbReference type="PANTHER" id="PTHR30629:SF2">
    <property type="entry name" value="PROPHAGE INTEGRASE INTS-RELATED"/>
    <property type="match status" value="1"/>
</dbReference>
<dbReference type="PANTHER" id="PTHR30629">
    <property type="entry name" value="PROPHAGE INTEGRASE"/>
    <property type="match status" value="1"/>
</dbReference>
<comment type="similarity">
    <text evidence="1">Belongs to the 'phage' integrase family.</text>
</comment>
<protein>
    <submittedName>
        <fullName evidence="6">Site-specific recombinase, phage integrase family</fullName>
    </submittedName>
</protein>
<accession>A4VPC8</accession>
<dbReference type="HOGENOM" id="CLU_027562_0_0_6"/>
<dbReference type="InterPro" id="IPR050808">
    <property type="entry name" value="Phage_Integrase"/>
</dbReference>
<dbReference type="InterPro" id="IPR025166">
    <property type="entry name" value="Integrase_DNA_bind_dom"/>
</dbReference>
<dbReference type="Pfam" id="PF22022">
    <property type="entry name" value="Phage_int_M"/>
    <property type="match status" value="1"/>
</dbReference>
<dbReference type="InterPro" id="IPR010998">
    <property type="entry name" value="Integrase_recombinase_N"/>
</dbReference>
<dbReference type="KEGG" id="psa:PST_3193"/>
<dbReference type="GO" id="GO:0003677">
    <property type="term" value="F:DNA binding"/>
    <property type="evidence" value="ECO:0007669"/>
    <property type="project" value="UniProtKB-KW"/>
</dbReference>
<dbReference type="Gene3D" id="1.10.150.130">
    <property type="match status" value="1"/>
</dbReference>
<dbReference type="eggNOG" id="COG0582">
    <property type="taxonomic scope" value="Bacteria"/>
</dbReference>
<dbReference type="AlphaFoldDB" id="A4VPC8"/>
<gene>
    <name evidence="6" type="ordered locus">PST_3193</name>
</gene>
<keyword evidence="2" id="KW-0229">DNA integration</keyword>
<keyword evidence="4" id="KW-0233">DNA recombination</keyword>
<evidence type="ECO:0000259" key="5">
    <source>
        <dbReference type="PROSITE" id="PS51898"/>
    </source>
</evidence>
<dbReference type="Proteomes" id="UP000000233">
    <property type="component" value="Chromosome"/>
</dbReference>
<dbReference type="InterPro" id="IPR002104">
    <property type="entry name" value="Integrase_catalytic"/>
</dbReference>
<dbReference type="Pfam" id="PF00589">
    <property type="entry name" value="Phage_integrase"/>
    <property type="match status" value="1"/>
</dbReference>
<keyword evidence="3" id="KW-0238">DNA-binding</keyword>
<keyword evidence="7" id="KW-1185">Reference proteome</keyword>
<proteinExistence type="inferred from homology"/>
<dbReference type="InterPro" id="IPR053876">
    <property type="entry name" value="Phage_int_M"/>
</dbReference>
<dbReference type="Gene3D" id="1.10.443.10">
    <property type="entry name" value="Intergrase catalytic core"/>
    <property type="match status" value="1"/>
</dbReference>
<sequence>MEWAGLLKSIACLTIRSAERSYCSSSSEKIGGSVGGTRVQPWGYFSPQWSPTMPENLLTDAKIKSVKPTDRDWKLSDGGGLFLLVKPTGCKLWRWKYRLQGKENLFAIGSFPQVSLAEARTAREKARALVKQGIHPAHERQQVKQRNLEALAERKRARESSFAKVAQAYLTEIKPVFAYSSYRTKESRIRKYLSPKFDGMPMSDIGVKQIRPLLEECKTHGAWAAIHVKGDLSAIFEFAVVRGLVEANPIPSLRGLLRAPASESKAAMTREQIQKFYQALRGYRGYPETALCLRLIALTACRPGEAADAEWEEFDFEDAVWRRPAAKMKARRDHISPLSTQAIAVLKGLQRITGGGRYLFPHRSGKGFTTPNRLTYAMRDMNLGRGTTPHCWRTTFSTWANENGFRPDAIERQLAHVESNKVRATYNKALLLDQRRSLLQAWAGYLSTAEHSGTE</sequence>
<feature type="domain" description="Tyr recombinase" evidence="5">
    <location>
        <begin position="263"/>
        <end position="439"/>
    </location>
</feature>
<dbReference type="InterPro" id="IPR013762">
    <property type="entry name" value="Integrase-like_cat_sf"/>
</dbReference>
<evidence type="ECO:0000256" key="2">
    <source>
        <dbReference type="ARBA" id="ARBA00022908"/>
    </source>
</evidence>
<dbReference type="PROSITE" id="PS51898">
    <property type="entry name" value="TYR_RECOMBINASE"/>
    <property type="match status" value="1"/>
</dbReference>
<organism evidence="6 7">
    <name type="scientific">Stutzerimonas stutzeri (strain A1501)</name>
    <name type="common">Pseudomonas stutzeri</name>
    <dbReference type="NCBI Taxonomy" id="379731"/>
    <lineage>
        <taxon>Bacteria</taxon>
        <taxon>Pseudomonadati</taxon>
        <taxon>Pseudomonadota</taxon>
        <taxon>Gammaproteobacteria</taxon>
        <taxon>Pseudomonadales</taxon>
        <taxon>Pseudomonadaceae</taxon>
        <taxon>Stutzerimonas</taxon>
    </lineage>
</organism>
<reference evidence="6 7" key="1">
    <citation type="journal article" date="2008" name="Proc. Natl. Acad. Sci. U.S.A.">
        <title>Nitrogen fixation island and rhizosphere competence traits in the genome of root-associated Pseudomonas stutzeri A1501.</title>
        <authorList>
            <person name="Yan Y."/>
            <person name="Yang J."/>
            <person name="Dou Y."/>
            <person name="Chen M."/>
            <person name="Ping S."/>
            <person name="Peng J."/>
            <person name="Lu W."/>
            <person name="Zhang W."/>
            <person name="Yao Z."/>
            <person name="Li H."/>
            <person name="Liu W."/>
            <person name="He S."/>
            <person name="Geng L."/>
            <person name="Zhang X."/>
            <person name="Yang F."/>
            <person name="Yu H."/>
            <person name="Zhan Y."/>
            <person name="Li D."/>
            <person name="Lin Z."/>
            <person name="Wang Y."/>
            <person name="Elmerich C."/>
            <person name="Lin M."/>
            <person name="Jin Q."/>
        </authorList>
    </citation>
    <scope>NUCLEOTIDE SEQUENCE [LARGE SCALE GENOMIC DNA]</scope>
    <source>
        <strain evidence="6 7">A1501</strain>
    </source>
</reference>
<dbReference type="CDD" id="cd00801">
    <property type="entry name" value="INT_P4_C"/>
    <property type="match status" value="1"/>
</dbReference>
<dbReference type="SUPFAM" id="SSF56349">
    <property type="entry name" value="DNA breaking-rejoining enzymes"/>
    <property type="match status" value="1"/>
</dbReference>
<dbReference type="Pfam" id="PF13356">
    <property type="entry name" value="Arm-DNA-bind_3"/>
    <property type="match status" value="1"/>
</dbReference>
<evidence type="ECO:0000256" key="1">
    <source>
        <dbReference type="ARBA" id="ARBA00008857"/>
    </source>
</evidence>
<dbReference type="GO" id="GO:0006310">
    <property type="term" value="P:DNA recombination"/>
    <property type="evidence" value="ECO:0007669"/>
    <property type="project" value="UniProtKB-KW"/>
</dbReference>
<dbReference type="GO" id="GO:0015074">
    <property type="term" value="P:DNA integration"/>
    <property type="evidence" value="ECO:0007669"/>
    <property type="project" value="UniProtKB-KW"/>
</dbReference>
<dbReference type="InterPro" id="IPR038488">
    <property type="entry name" value="Integrase_DNA-bd_sf"/>
</dbReference>
<evidence type="ECO:0000256" key="3">
    <source>
        <dbReference type="ARBA" id="ARBA00023125"/>
    </source>
</evidence>
<dbReference type="InterPro" id="IPR011010">
    <property type="entry name" value="DNA_brk_join_enz"/>
</dbReference>
<dbReference type="Gene3D" id="3.30.160.390">
    <property type="entry name" value="Integrase, DNA-binding domain"/>
    <property type="match status" value="1"/>
</dbReference>
<evidence type="ECO:0000313" key="6">
    <source>
        <dbReference type="EMBL" id="ABP80829.1"/>
    </source>
</evidence>
<evidence type="ECO:0000313" key="7">
    <source>
        <dbReference type="Proteomes" id="UP000000233"/>
    </source>
</evidence>
<evidence type="ECO:0000256" key="4">
    <source>
        <dbReference type="ARBA" id="ARBA00023172"/>
    </source>
</evidence>
<name>A4VPC8_STUS1</name>
<dbReference type="EMBL" id="CP000304">
    <property type="protein sequence ID" value="ABP80829.1"/>
    <property type="molecule type" value="Genomic_DNA"/>
</dbReference>